<dbReference type="InterPro" id="IPR011009">
    <property type="entry name" value="Kinase-like_dom_sf"/>
</dbReference>
<dbReference type="PROSITE" id="PS50011">
    <property type="entry name" value="PROTEIN_KINASE_DOM"/>
    <property type="match status" value="1"/>
</dbReference>
<feature type="domain" description="Protein kinase" evidence="11">
    <location>
        <begin position="345"/>
        <end position="603"/>
    </location>
</feature>
<evidence type="ECO:0000313" key="12">
    <source>
        <dbReference type="EMBL" id="MFC3193325.1"/>
    </source>
</evidence>
<dbReference type="CDD" id="cd18774">
    <property type="entry name" value="PDC2_HK_sensor"/>
    <property type="match status" value="1"/>
</dbReference>
<dbReference type="Gene3D" id="3.30.200.20">
    <property type="entry name" value="Phosphorylase Kinase, domain 1"/>
    <property type="match status" value="1"/>
</dbReference>
<dbReference type="PANTHER" id="PTHR24356">
    <property type="entry name" value="SERINE/THREONINE-PROTEIN KINASE"/>
    <property type="match status" value="1"/>
</dbReference>
<evidence type="ECO:0000259" key="11">
    <source>
        <dbReference type="PROSITE" id="PS50011"/>
    </source>
</evidence>
<keyword evidence="6 9" id="KW-0067">ATP-binding</keyword>
<dbReference type="EMBL" id="JBHRTS010000002">
    <property type="protein sequence ID" value="MFC3193325.1"/>
    <property type="molecule type" value="Genomic_DNA"/>
</dbReference>
<keyword evidence="2 12" id="KW-0723">Serine/threonine-protein kinase</keyword>
<accession>A0ABV7J580</accession>
<name>A0ABV7J580_9GAMM</name>
<comment type="catalytic activity">
    <reaction evidence="8">
        <text>L-seryl-[protein] + ATP = O-phospho-L-seryl-[protein] + ADP + H(+)</text>
        <dbReference type="Rhea" id="RHEA:17989"/>
        <dbReference type="Rhea" id="RHEA-COMP:9863"/>
        <dbReference type="Rhea" id="RHEA-COMP:11604"/>
        <dbReference type="ChEBI" id="CHEBI:15378"/>
        <dbReference type="ChEBI" id="CHEBI:29999"/>
        <dbReference type="ChEBI" id="CHEBI:30616"/>
        <dbReference type="ChEBI" id="CHEBI:83421"/>
        <dbReference type="ChEBI" id="CHEBI:456216"/>
        <dbReference type="EC" id="2.7.11.1"/>
    </reaction>
</comment>
<dbReference type="PROSITE" id="PS00107">
    <property type="entry name" value="PROTEIN_KINASE_ATP"/>
    <property type="match status" value="1"/>
</dbReference>
<feature type="binding site" evidence="9">
    <location>
        <position position="374"/>
    </location>
    <ligand>
        <name>ATP</name>
        <dbReference type="ChEBI" id="CHEBI:30616"/>
    </ligand>
</feature>
<comment type="catalytic activity">
    <reaction evidence="7">
        <text>L-threonyl-[protein] + ATP = O-phospho-L-threonyl-[protein] + ADP + H(+)</text>
        <dbReference type="Rhea" id="RHEA:46608"/>
        <dbReference type="Rhea" id="RHEA-COMP:11060"/>
        <dbReference type="Rhea" id="RHEA-COMP:11605"/>
        <dbReference type="ChEBI" id="CHEBI:15378"/>
        <dbReference type="ChEBI" id="CHEBI:30013"/>
        <dbReference type="ChEBI" id="CHEBI:30616"/>
        <dbReference type="ChEBI" id="CHEBI:61977"/>
        <dbReference type="ChEBI" id="CHEBI:456216"/>
        <dbReference type="EC" id="2.7.11.1"/>
    </reaction>
</comment>
<comment type="caution">
    <text evidence="12">The sequence shown here is derived from an EMBL/GenBank/DDBJ whole genome shotgun (WGS) entry which is preliminary data.</text>
</comment>
<evidence type="ECO:0000256" key="1">
    <source>
        <dbReference type="ARBA" id="ARBA00012513"/>
    </source>
</evidence>
<dbReference type="Gene3D" id="1.10.510.10">
    <property type="entry name" value="Transferase(Phosphotransferase) domain 1"/>
    <property type="match status" value="1"/>
</dbReference>
<dbReference type="PROSITE" id="PS00108">
    <property type="entry name" value="PROTEIN_KINASE_ST"/>
    <property type="match status" value="1"/>
</dbReference>
<keyword evidence="10" id="KW-0812">Transmembrane</keyword>
<dbReference type="EC" id="2.7.11.1" evidence="1"/>
<dbReference type="InterPro" id="IPR050236">
    <property type="entry name" value="Ser_Thr_kinase_AGC"/>
</dbReference>
<dbReference type="InterPro" id="IPR017441">
    <property type="entry name" value="Protein_kinase_ATP_BS"/>
</dbReference>
<dbReference type="CDD" id="cd14014">
    <property type="entry name" value="STKc_PknB_like"/>
    <property type="match status" value="1"/>
</dbReference>
<dbReference type="InterPro" id="IPR008271">
    <property type="entry name" value="Ser/Thr_kinase_AS"/>
</dbReference>
<dbReference type="InterPro" id="IPR000719">
    <property type="entry name" value="Prot_kinase_dom"/>
</dbReference>
<reference evidence="13" key="1">
    <citation type="journal article" date="2019" name="Int. J. Syst. Evol. Microbiol.">
        <title>The Global Catalogue of Microorganisms (GCM) 10K type strain sequencing project: providing services to taxonomists for standard genome sequencing and annotation.</title>
        <authorList>
            <consortium name="The Broad Institute Genomics Platform"/>
            <consortium name="The Broad Institute Genome Sequencing Center for Infectious Disease"/>
            <person name="Wu L."/>
            <person name="Ma J."/>
        </authorList>
    </citation>
    <scope>NUCLEOTIDE SEQUENCE [LARGE SCALE GENOMIC DNA]</scope>
    <source>
        <strain evidence="13">KCTC 42953</strain>
    </source>
</reference>
<keyword evidence="10" id="KW-0472">Membrane</keyword>
<dbReference type="GO" id="GO:0004674">
    <property type="term" value="F:protein serine/threonine kinase activity"/>
    <property type="evidence" value="ECO:0007669"/>
    <property type="project" value="UniProtKB-KW"/>
</dbReference>
<dbReference type="Proteomes" id="UP001595533">
    <property type="component" value="Unassembled WGS sequence"/>
</dbReference>
<keyword evidence="4 9" id="KW-0547">Nucleotide-binding</keyword>
<evidence type="ECO:0000256" key="9">
    <source>
        <dbReference type="PROSITE-ProRule" id="PRU10141"/>
    </source>
</evidence>
<dbReference type="PANTHER" id="PTHR24356:SF1">
    <property type="entry name" value="SERINE_THREONINE-PROTEIN KINASE GREATWALL"/>
    <property type="match status" value="1"/>
</dbReference>
<dbReference type="SUPFAM" id="SSF56112">
    <property type="entry name" value="Protein kinase-like (PK-like)"/>
    <property type="match status" value="1"/>
</dbReference>
<dbReference type="RefSeq" id="WP_157892667.1">
    <property type="nucleotide sequence ID" value="NZ_JBHRTS010000002.1"/>
</dbReference>
<keyword evidence="5 12" id="KW-0418">Kinase</keyword>
<evidence type="ECO:0000256" key="10">
    <source>
        <dbReference type="SAM" id="Phobius"/>
    </source>
</evidence>
<evidence type="ECO:0000256" key="3">
    <source>
        <dbReference type="ARBA" id="ARBA00022679"/>
    </source>
</evidence>
<evidence type="ECO:0000256" key="2">
    <source>
        <dbReference type="ARBA" id="ARBA00022527"/>
    </source>
</evidence>
<evidence type="ECO:0000256" key="8">
    <source>
        <dbReference type="ARBA" id="ARBA00048679"/>
    </source>
</evidence>
<evidence type="ECO:0000256" key="5">
    <source>
        <dbReference type="ARBA" id="ARBA00022777"/>
    </source>
</evidence>
<keyword evidence="13" id="KW-1185">Reference proteome</keyword>
<dbReference type="SMART" id="SM00220">
    <property type="entry name" value="S_TKc"/>
    <property type="match status" value="1"/>
</dbReference>
<protein>
    <recommendedName>
        <fullName evidence="1">non-specific serine/threonine protein kinase</fullName>
        <ecNumber evidence="1">2.7.11.1</ecNumber>
    </recommendedName>
</protein>
<feature type="transmembrane region" description="Helical" evidence="10">
    <location>
        <begin position="6"/>
        <end position="27"/>
    </location>
</feature>
<dbReference type="Pfam" id="PF00069">
    <property type="entry name" value="Pkinase"/>
    <property type="match status" value="1"/>
</dbReference>
<sequence length="638" mass="70455">MNNKSIMFWVVLTLVVLGITPFVLSWYQINQSKQAIVDQAQKNHLIISRATADRIETTIQQYHALAEALGNQPNVYLRPDSTEAAEAIKNSLSSQPDVEVMAVMLNKQSERTLIQVARKDAASPASTQLLHHNTGYLPVIEHTNGNKYLHIAVPTARPQVDLVMLINIDFRQMLDPTILGQAANISLVNQQGDILEFAGEQPVNLPEEWLNLFATATVMGGANRAFQNDERMIAAFAKLEDLPWFIVSEQPVQLAEHSATKMRQTAWLVFGVVLLVTSGLITLAYLSWVKPLRQIVKAQTSLLGSDTDSAIWRDGEVAAIEHSFEALTRHIIDRNTLGEVFVDRYQVISPIGKGGMGSVFLGWDPRLKRQVALKTLPIGENSAFDSRKIMSETLVQEAITAAKISHRNVVSIYDVVSTDTTAFIAMEYIKGESLFSLLSRKKHLNLSLTLAIAVATLRGLHSAHKMGFVHRDVKPANILLDVNGDIKLTDFGTTALLSSLTHDSITGTAAYMAPETLRTGQVSERSDLFAVGVVIAECLLGVNPFKGKKLSQTRQNIINKNIQFHKQLIHSGSPELFKVIQQLLNKDPEKRPVSAADAAQQLVKHMPGDIHWDAKSAGVIVLKTESDHESDKTLISHH</sequence>
<evidence type="ECO:0000256" key="4">
    <source>
        <dbReference type="ARBA" id="ARBA00022741"/>
    </source>
</evidence>
<evidence type="ECO:0000256" key="7">
    <source>
        <dbReference type="ARBA" id="ARBA00047899"/>
    </source>
</evidence>
<keyword evidence="10" id="KW-1133">Transmembrane helix</keyword>
<evidence type="ECO:0000256" key="6">
    <source>
        <dbReference type="ARBA" id="ARBA00022840"/>
    </source>
</evidence>
<organism evidence="12 13">
    <name type="scientific">Marinicella sediminis</name>
    <dbReference type="NCBI Taxonomy" id="1792834"/>
    <lineage>
        <taxon>Bacteria</taxon>
        <taxon>Pseudomonadati</taxon>
        <taxon>Pseudomonadota</taxon>
        <taxon>Gammaproteobacteria</taxon>
        <taxon>Lysobacterales</taxon>
        <taxon>Marinicellaceae</taxon>
        <taxon>Marinicella</taxon>
    </lineage>
</organism>
<feature type="transmembrane region" description="Helical" evidence="10">
    <location>
        <begin position="266"/>
        <end position="288"/>
    </location>
</feature>
<gene>
    <name evidence="12" type="ORF">ACFODZ_03610</name>
</gene>
<evidence type="ECO:0000313" key="13">
    <source>
        <dbReference type="Proteomes" id="UP001595533"/>
    </source>
</evidence>
<proteinExistence type="predicted"/>
<keyword evidence="3" id="KW-0808">Transferase</keyword>